<evidence type="ECO:0000256" key="2">
    <source>
        <dbReference type="ARBA" id="ARBA00007362"/>
    </source>
</evidence>
<evidence type="ECO:0000256" key="3">
    <source>
        <dbReference type="ARBA" id="ARBA00022692"/>
    </source>
</evidence>
<dbReference type="Pfam" id="PF00892">
    <property type="entry name" value="EamA"/>
    <property type="match status" value="2"/>
</dbReference>
<evidence type="ECO:0000256" key="1">
    <source>
        <dbReference type="ARBA" id="ARBA00004141"/>
    </source>
</evidence>
<name>A0AA90S9Q9_9ACTN</name>
<comment type="similarity">
    <text evidence="2">Belongs to the EamA transporter family.</text>
</comment>
<evidence type="ECO:0000313" key="9">
    <source>
        <dbReference type="EMBL" id="MDP0400430.1"/>
    </source>
</evidence>
<accession>A0AA90S9Q9</accession>
<comment type="caution">
    <text evidence="9">The sequence shown here is derived from an EMBL/GenBank/DDBJ whole genome shotgun (WGS) entry which is preliminary data.</text>
</comment>
<dbReference type="InterPro" id="IPR050638">
    <property type="entry name" value="AA-Vitamin_Transporters"/>
</dbReference>
<dbReference type="GO" id="GO:0016020">
    <property type="term" value="C:membrane"/>
    <property type="evidence" value="ECO:0007669"/>
    <property type="project" value="UniProtKB-SubCell"/>
</dbReference>
<dbReference type="AlphaFoldDB" id="A0AA90S9Q9"/>
<feature type="transmembrane region" description="Helical" evidence="7">
    <location>
        <begin position="148"/>
        <end position="168"/>
    </location>
</feature>
<evidence type="ECO:0000259" key="8">
    <source>
        <dbReference type="Pfam" id="PF00892"/>
    </source>
</evidence>
<keyword evidence="5 7" id="KW-0472">Membrane</keyword>
<feature type="transmembrane region" description="Helical" evidence="7">
    <location>
        <begin position="91"/>
        <end position="113"/>
    </location>
</feature>
<organism evidence="9 10">
    <name type="scientific">Tsukamurella strandjordii</name>
    <dbReference type="NCBI Taxonomy" id="147577"/>
    <lineage>
        <taxon>Bacteria</taxon>
        <taxon>Bacillati</taxon>
        <taxon>Actinomycetota</taxon>
        <taxon>Actinomycetes</taxon>
        <taxon>Mycobacteriales</taxon>
        <taxon>Tsukamurellaceae</taxon>
        <taxon>Tsukamurella</taxon>
    </lineage>
</organism>
<keyword evidence="3 7" id="KW-0812">Transmembrane</keyword>
<feature type="domain" description="EamA" evidence="8">
    <location>
        <begin position="10"/>
        <end position="137"/>
    </location>
</feature>
<dbReference type="Proteomes" id="UP001178281">
    <property type="component" value="Unassembled WGS sequence"/>
</dbReference>
<feature type="region of interest" description="Disordered" evidence="6">
    <location>
        <begin position="289"/>
        <end position="308"/>
    </location>
</feature>
<sequence>MRSIPLQFTALALAWGSSFLFIKEGLAGLSPAQVTAARLTIGALTLAVTAAVLRAPLIRDRRAVAHIAVVAVLLCVLPFTLFAWAEQRIDSAVASIINSTTPLMTVAVTLVALRSERPSRNQLRGLMIGFAGVLVVLAPWQLGASGSIAGQLACLAATASYGVAFVYLRRFVTPLGLPAPSVALYQVAIGAVLIDGWILLGDRHQAVASPRVVAAMVALGVFGTGLAYLWNTNIVAAWGAAAGSSVTYLTPVVGVLLGVTVLGERLTWNQPVGGLVVIAGIVLSRVPARRPPDDAPDRAVRSARTSPR</sequence>
<dbReference type="SUPFAM" id="SSF103481">
    <property type="entry name" value="Multidrug resistance efflux transporter EmrE"/>
    <property type="match status" value="2"/>
</dbReference>
<feature type="transmembrane region" description="Helical" evidence="7">
    <location>
        <begin position="237"/>
        <end position="262"/>
    </location>
</feature>
<keyword evidence="4 7" id="KW-1133">Transmembrane helix</keyword>
<evidence type="ECO:0000256" key="5">
    <source>
        <dbReference type="ARBA" id="ARBA00023136"/>
    </source>
</evidence>
<dbReference type="RefSeq" id="WP_305112824.1">
    <property type="nucleotide sequence ID" value="NZ_JAUTIX010000009.1"/>
</dbReference>
<feature type="transmembrane region" description="Helical" evidence="7">
    <location>
        <begin position="125"/>
        <end position="142"/>
    </location>
</feature>
<dbReference type="PANTHER" id="PTHR32322:SF9">
    <property type="entry name" value="AMINO-ACID METABOLITE EFFLUX PUMP-RELATED"/>
    <property type="match status" value="1"/>
</dbReference>
<feature type="transmembrane region" description="Helical" evidence="7">
    <location>
        <begin position="268"/>
        <end position="288"/>
    </location>
</feature>
<dbReference type="InterPro" id="IPR000620">
    <property type="entry name" value="EamA_dom"/>
</dbReference>
<evidence type="ECO:0000256" key="4">
    <source>
        <dbReference type="ARBA" id="ARBA00022989"/>
    </source>
</evidence>
<proteinExistence type="inferred from homology"/>
<feature type="compositionally biased region" description="Basic and acidic residues" evidence="6">
    <location>
        <begin position="290"/>
        <end position="300"/>
    </location>
</feature>
<feature type="transmembrane region" description="Helical" evidence="7">
    <location>
        <begin position="36"/>
        <end position="57"/>
    </location>
</feature>
<gene>
    <name evidence="9" type="ORF">Q7X28_21130</name>
</gene>
<evidence type="ECO:0000313" key="10">
    <source>
        <dbReference type="Proteomes" id="UP001178281"/>
    </source>
</evidence>
<dbReference type="PANTHER" id="PTHR32322">
    <property type="entry name" value="INNER MEMBRANE TRANSPORTER"/>
    <property type="match status" value="1"/>
</dbReference>
<reference evidence="9" key="1">
    <citation type="submission" date="2023-08" db="EMBL/GenBank/DDBJ databases">
        <title>The draft genome of Tsukamurella strandjordii strain 050030.</title>
        <authorList>
            <person name="Zhao F."/>
            <person name="Feng Y."/>
            <person name="Zong Z."/>
        </authorList>
    </citation>
    <scope>NUCLEOTIDE SEQUENCE</scope>
    <source>
        <strain evidence="9">050030</strain>
    </source>
</reference>
<evidence type="ECO:0000256" key="7">
    <source>
        <dbReference type="SAM" id="Phobius"/>
    </source>
</evidence>
<protein>
    <submittedName>
        <fullName evidence="9">DMT family transporter</fullName>
    </submittedName>
</protein>
<comment type="subcellular location">
    <subcellularLocation>
        <location evidence="1">Membrane</location>
        <topology evidence="1">Multi-pass membrane protein</topology>
    </subcellularLocation>
</comment>
<evidence type="ECO:0000256" key="6">
    <source>
        <dbReference type="SAM" id="MobiDB-lite"/>
    </source>
</evidence>
<feature type="transmembrane region" description="Helical" evidence="7">
    <location>
        <begin position="180"/>
        <end position="200"/>
    </location>
</feature>
<feature type="domain" description="EamA" evidence="8">
    <location>
        <begin position="150"/>
        <end position="284"/>
    </location>
</feature>
<dbReference type="EMBL" id="JAUTIX010000009">
    <property type="protein sequence ID" value="MDP0400430.1"/>
    <property type="molecule type" value="Genomic_DNA"/>
</dbReference>
<dbReference type="InterPro" id="IPR037185">
    <property type="entry name" value="EmrE-like"/>
</dbReference>
<keyword evidence="10" id="KW-1185">Reference proteome</keyword>
<feature type="transmembrane region" description="Helical" evidence="7">
    <location>
        <begin position="212"/>
        <end position="230"/>
    </location>
</feature>
<feature type="transmembrane region" description="Helical" evidence="7">
    <location>
        <begin position="64"/>
        <end position="85"/>
    </location>
</feature>